<comment type="caution">
    <text evidence="1">The sequence shown here is derived from an EMBL/GenBank/DDBJ whole genome shotgun (WGS) entry which is preliminary data.</text>
</comment>
<evidence type="ECO:0000313" key="1">
    <source>
        <dbReference type="EMBL" id="KAL2813990.1"/>
    </source>
</evidence>
<accession>A0ABR4HF81</accession>
<proteinExistence type="predicted"/>
<organism evidence="1 2">
    <name type="scientific">Aspergillus granulosus</name>
    <dbReference type="NCBI Taxonomy" id="176169"/>
    <lineage>
        <taxon>Eukaryota</taxon>
        <taxon>Fungi</taxon>
        <taxon>Dikarya</taxon>
        <taxon>Ascomycota</taxon>
        <taxon>Pezizomycotina</taxon>
        <taxon>Eurotiomycetes</taxon>
        <taxon>Eurotiomycetidae</taxon>
        <taxon>Eurotiales</taxon>
        <taxon>Aspergillaceae</taxon>
        <taxon>Aspergillus</taxon>
        <taxon>Aspergillus subgen. Nidulantes</taxon>
    </lineage>
</organism>
<dbReference type="EMBL" id="JBFXLT010000036">
    <property type="protein sequence ID" value="KAL2813990.1"/>
    <property type="molecule type" value="Genomic_DNA"/>
</dbReference>
<protein>
    <submittedName>
        <fullName evidence="1">Uncharacterized protein</fullName>
    </submittedName>
</protein>
<reference evidence="1 2" key="1">
    <citation type="submission" date="2024-07" db="EMBL/GenBank/DDBJ databases">
        <title>Section-level genome sequencing and comparative genomics of Aspergillus sections Usti and Cavernicolus.</title>
        <authorList>
            <consortium name="Lawrence Berkeley National Laboratory"/>
            <person name="Nybo J.L."/>
            <person name="Vesth T.C."/>
            <person name="Theobald S."/>
            <person name="Frisvad J.C."/>
            <person name="Larsen T.O."/>
            <person name="Kjaerboelling I."/>
            <person name="Rothschild-Mancinelli K."/>
            <person name="Lyhne E.K."/>
            <person name="Kogle M.E."/>
            <person name="Barry K."/>
            <person name="Clum A."/>
            <person name="Na H."/>
            <person name="Ledsgaard L."/>
            <person name="Lin J."/>
            <person name="Lipzen A."/>
            <person name="Kuo A."/>
            <person name="Riley R."/>
            <person name="Mondo S."/>
            <person name="Labutti K."/>
            <person name="Haridas S."/>
            <person name="Pangalinan J."/>
            <person name="Salamov A.A."/>
            <person name="Simmons B.A."/>
            <person name="Magnuson J.K."/>
            <person name="Chen J."/>
            <person name="Drula E."/>
            <person name="Henrissat B."/>
            <person name="Wiebenga A."/>
            <person name="Lubbers R.J."/>
            <person name="Gomes A.C."/>
            <person name="Makela M.R."/>
            <person name="Stajich J."/>
            <person name="Grigoriev I.V."/>
            <person name="Mortensen U.H."/>
            <person name="De Vries R.P."/>
            <person name="Baker S.E."/>
            <person name="Andersen M.R."/>
        </authorList>
    </citation>
    <scope>NUCLEOTIDE SEQUENCE [LARGE SCALE GENOMIC DNA]</scope>
    <source>
        <strain evidence="1 2">CBS 588.65</strain>
    </source>
</reference>
<sequence>MTKELDPLRDIVAKEFAEAGYTDEDIQIVLAQQHALRHGEDDNEKAKLDQYRRPTCIRVHLKDVSPGTLEAYHLPWEYDELEEDWILIKKRLSPEFQKELVEHTRQLREGNAGVVSVGKKAQFAKLKANGRTGMLRGGRKPFSPGKKWMYV</sequence>
<gene>
    <name evidence="1" type="ORF">BJX63DRAFT_393271</name>
</gene>
<keyword evidence="2" id="KW-1185">Reference proteome</keyword>
<evidence type="ECO:0000313" key="2">
    <source>
        <dbReference type="Proteomes" id="UP001610334"/>
    </source>
</evidence>
<dbReference type="Proteomes" id="UP001610334">
    <property type="component" value="Unassembled WGS sequence"/>
</dbReference>
<name>A0ABR4HF81_9EURO</name>